<dbReference type="Proteomes" id="UP000241190">
    <property type="component" value="Unassembled WGS sequence"/>
</dbReference>
<dbReference type="Pfam" id="PF09695">
    <property type="entry name" value="YtfJ_HI0045"/>
    <property type="match status" value="1"/>
</dbReference>
<dbReference type="RefSeq" id="WP_082064268.1">
    <property type="nucleotide sequence ID" value="NZ_CAMQYU010000006.1"/>
</dbReference>
<dbReference type="InterPro" id="IPR006513">
    <property type="entry name" value="YtfJ_HI0045"/>
</dbReference>
<gene>
    <name evidence="1" type="ORF">C9J52_18430</name>
</gene>
<organism evidence="1 2">
    <name type="scientific">Photobacterium iliopiscarium</name>
    <dbReference type="NCBI Taxonomy" id="56192"/>
    <lineage>
        <taxon>Bacteria</taxon>
        <taxon>Pseudomonadati</taxon>
        <taxon>Pseudomonadota</taxon>
        <taxon>Gammaproteobacteria</taxon>
        <taxon>Vibrionales</taxon>
        <taxon>Vibrionaceae</taxon>
        <taxon>Photobacterium</taxon>
    </lineage>
</organism>
<reference evidence="1 2" key="1">
    <citation type="submission" date="2018-03" db="EMBL/GenBank/DDBJ databases">
        <title>Whole genome sequencing of Histamine producing bacteria.</title>
        <authorList>
            <person name="Butler K."/>
        </authorList>
    </citation>
    <scope>NUCLEOTIDE SEQUENCE [LARGE SCALE GENOMIC DNA]</scope>
    <source>
        <strain evidence="1 2">ATCC 51761</strain>
    </source>
</reference>
<evidence type="ECO:0000313" key="2">
    <source>
        <dbReference type="Proteomes" id="UP000241190"/>
    </source>
</evidence>
<accession>A0ABX5GMR9</accession>
<comment type="caution">
    <text evidence="1">The sequence shown here is derived from an EMBL/GenBank/DDBJ whole genome shotgun (WGS) entry which is preliminary data.</text>
</comment>
<name>A0ABX5GMR9_9GAMM</name>
<sequence length="42" mass="4995">MSGTQFPKVKYQATTITNQDNDLWGTSRFIKKDKYRTNIKRN</sequence>
<proteinExistence type="predicted"/>
<keyword evidence="2" id="KW-1185">Reference proteome</keyword>
<dbReference type="EMBL" id="PYOP01000044">
    <property type="protein sequence ID" value="PSW92389.1"/>
    <property type="molecule type" value="Genomic_DNA"/>
</dbReference>
<protein>
    <submittedName>
        <fullName evidence="1">Uncharacterized protein</fullName>
    </submittedName>
</protein>
<evidence type="ECO:0000313" key="1">
    <source>
        <dbReference type="EMBL" id="PSW92389.1"/>
    </source>
</evidence>